<dbReference type="EMBL" id="JANBOH010000337">
    <property type="protein sequence ID" value="KAJ1642804.1"/>
    <property type="molecule type" value="Genomic_DNA"/>
</dbReference>
<keyword evidence="2 5" id="KW-1133">Transmembrane helix</keyword>
<dbReference type="GO" id="GO:0005524">
    <property type="term" value="F:ATP binding"/>
    <property type="evidence" value="ECO:0007669"/>
    <property type="project" value="InterPro"/>
</dbReference>
<dbReference type="AlphaFoldDB" id="A0A9W7XEJ3"/>
<dbReference type="GO" id="GO:0140359">
    <property type="term" value="F:ABC-type transporter activity"/>
    <property type="evidence" value="ECO:0007669"/>
    <property type="project" value="InterPro"/>
</dbReference>
<feature type="compositionally biased region" description="Polar residues" evidence="4">
    <location>
        <begin position="21"/>
        <end position="35"/>
    </location>
</feature>
<keyword evidence="1 5" id="KW-0812">Transmembrane</keyword>
<dbReference type="SUPFAM" id="SSF90123">
    <property type="entry name" value="ABC transporter transmembrane region"/>
    <property type="match status" value="1"/>
</dbReference>
<evidence type="ECO:0000256" key="5">
    <source>
        <dbReference type="SAM" id="Phobius"/>
    </source>
</evidence>
<evidence type="ECO:0000313" key="7">
    <source>
        <dbReference type="EMBL" id="KAJ1642804.1"/>
    </source>
</evidence>
<dbReference type="Gene3D" id="1.20.1560.10">
    <property type="entry name" value="ABC transporter type 1, transmembrane domain"/>
    <property type="match status" value="1"/>
</dbReference>
<evidence type="ECO:0000256" key="2">
    <source>
        <dbReference type="ARBA" id="ARBA00022989"/>
    </source>
</evidence>
<sequence length="158" mass="17695">MESKHEAHGEISTLPEKLPRRNSSATERSMTLSNTSKKEVDEEVAQFELSEKLLDEDDSSKKFPVDDAKAVGVLQLFRFATPLDRILTLLGIFFSCAAGVVNPVMIIIFSKLMGVIIQYQTLADANLESANHYLGHESRHYCLLFFILGIVMWVVSFG</sequence>
<keyword evidence="8" id="KW-1185">Reference proteome</keyword>
<protein>
    <recommendedName>
        <fullName evidence="6">ABC transmembrane type-1 domain-containing protein</fullName>
    </recommendedName>
</protein>
<dbReference type="InterPro" id="IPR011527">
    <property type="entry name" value="ABC1_TM_dom"/>
</dbReference>
<proteinExistence type="predicted"/>
<accession>A0A9W7XEJ3</accession>
<evidence type="ECO:0000259" key="6">
    <source>
        <dbReference type="PROSITE" id="PS50929"/>
    </source>
</evidence>
<dbReference type="PROSITE" id="PS50929">
    <property type="entry name" value="ABC_TM1F"/>
    <property type="match status" value="1"/>
</dbReference>
<dbReference type="GO" id="GO:0016020">
    <property type="term" value="C:membrane"/>
    <property type="evidence" value="ECO:0007669"/>
    <property type="project" value="InterPro"/>
</dbReference>
<evidence type="ECO:0000256" key="4">
    <source>
        <dbReference type="SAM" id="MobiDB-lite"/>
    </source>
</evidence>
<feature type="region of interest" description="Disordered" evidence="4">
    <location>
        <begin position="1"/>
        <end position="41"/>
    </location>
</feature>
<dbReference type="InterPro" id="IPR036640">
    <property type="entry name" value="ABC1_TM_sf"/>
</dbReference>
<keyword evidence="3 5" id="KW-0472">Membrane</keyword>
<dbReference type="Proteomes" id="UP001145021">
    <property type="component" value="Unassembled WGS sequence"/>
</dbReference>
<evidence type="ECO:0000256" key="3">
    <source>
        <dbReference type="ARBA" id="ARBA00023136"/>
    </source>
</evidence>
<comment type="caution">
    <text evidence="7">The sequence shown here is derived from an EMBL/GenBank/DDBJ whole genome shotgun (WGS) entry which is preliminary data.</text>
</comment>
<name>A0A9W7XEJ3_9FUNG</name>
<feature type="transmembrane region" description="Helical" evidence="5">
    <location>
        <begin position="86"/>
        <end position="109"/>
    </location>
</feature>
<organism evidence="7 8">
    <name type="scientific">Coemansia asiatica</name>
    <dbReference type="NCBI Taxonomy" id="1052880"/>
    <lineage>
        <taxon>Eukaryota</taxon>
        <taxon>Fungi</taxon>
        <taxon>Fungi incertae sedis</taxon>
        <taxon>Zoopagomycota</taxon>
        <taxon>Kickxellomycotina</taxon>
        <taxon>Kickxellomycetes</taxon>
        <taxon>Kickxellales</taxon>
        <taxon>Kickxellaceae</taxon>
        <taxon>Coemansia</taxon>
    </lineage>
</organism>
<evidence type="ECO:0000313" key="8">
    <source>
        <dbReference type="Proteomes" id="UP001145021"/>
    </source>
</evidence>
<reference evidence="7" key="1">
    <citation type="submission" date="2022-07" db="EMBL/GenBank/DDBJ databases">
        <title>Phylogenomic reconstructions and comparative analyses of Kickxellomycotina fungi.</title>
        <authorList>
            <person name="Reynolds N.K."/>
            <person name="Stajich J.E."/>
            <person name="Barry K."/>
            <person name="Grigoriev I.V."/>
            <person name="Crous P."/>
            <person name="Smith M.E."/>
        </authorList>
    </citation>
    <scope>NUCLEOTIDE SEQUENCE</scope>
    <source>
        <strain evidence="7">NBRC 105413</strain>
    </source>
</reference>
<feature type="transmembrane region" description="Helical" evidence="5">
    <location>
        <begin position="141"/>
        <end position="157"/>
    </location>
</feature>
<feature type="non-terminal residue" evidence="7">
    <location>
        <position position="158"/>
    </location>
</feature>
<feature type="domain" description="ABC transmembrane type-1" evidence="6">
    <location>
        <begin position="89"/>
        <end position="158"/>
    </location>
</feature>
<evidence type="ECO:0000256" key="1">
    <source>
        <dbReference type="ARBA" id="ARBA00022692"/>
    </source>
</evidence>
<gene>
    <name evidence="7" type="ORF">LPJ64_005384</name>
</gene>